<evidence type="ECO:0000313" key="5">
    <source>
        <dbReference type="EMBL" id="CAH1099369.1"/>
    </source>
</evidence>
<keyword evidence="1" id="KW-0862">Zinc</keyword>
<dbReference type="Gene3D" id="4.10.60.10">
    <property type="entry name" value="Zinc finger, CCHC-type"/>
    <property type="match status" value="1"/>
</dbReference>
<evidence type="ECO:0000259" key="4">
    <source>
        <dbReference type="PROSITE" id="PS50158"/>
    </source>
</evidence>
<dbReference type="GO" id="GO:0008270">
    <property type="term" value="F:zinc ion binding"/>
    <property type="evidence" value="ECO:0007669"/>
    <property type="project" value="UniProtKB-KW"/>
</dbReference>
<gene>
    <name evidence="5" type="ORF">PSYICH_LOCUS653</name>
</gene>
<dbReference type="SUPFAM" id="SSF57756">
    <property type="entry name" value="Retrovirus zinc finger-like domains"/>
    <property type="match status" value="1"/>
</dbReference>
<dbReference type="OrthoDB" id="6782564at2759"/>
<name>A0A9P0CHN5_9CUCU</name>
<feature type="domain" description="CCHC-type" evidence="4">
    <location>
        <begin position="639"/>
        <end position="654"/>
    </location>
</feature>
<keyword evidence="1" id="KW-0479">Metal-binding</keyword>
<evidence type="ECO:0000256" key="1">
    <source>
        <dbReference type="PROSITE-ProRule" id="PRU00047"/>
    </source>
</evidence>
<protein>
    <recommendedName>
        <fullName evidence="4">CCHC-type domain-containing protein</fullName>
    </recommendedName>
</protein>
<sequence>MSNSKNIIPQGGRTNRPESPSVHTDCPADSGGGNNSSKSGDDQPESGRVEVERILSEQPLDLEWTTKINKEQDQSIEDLFSDPFKRRDSISRSPLRTKNPDGGHWLTPASTIVAGPTEDMDEAEKNNLNGTPEQRNEKKRKLDIKAAETGVVSEIVKSSGDEIKKESDKKKTTLRYDSRDLEFLLKKINKINETLQVLVKENPYTKMEIKQNVKEMEGLVRGLNTWKREIYQAEKENQKIIAKTTCNSIGVQADFTEIQEEEVIGEIRNKLENVQNEEDLHLVTNLNWPENAYHKTNMEIGNPLTSGHQGDLAIYTEDTNMSQGPPKRFRERYPELGEIVPPEGGVDTIVVTIRRPNAKSSTIKEKYLYKMVPILEGGSEDKYIRFLTTVEEMIDKAIKDGRMQIAMPIPENQDVTITRKLVEYALCGKQLVLTLYTNNPTGSKENSKNKDEKEKDGVIFIKTEGQDYAAMVKRLKENIDIGKLGIKINTIKKTEKGDIILTTEGGEKKARSLEEEIKNKVEGCKVKIKKNETIQLYILGMDITTTEIDIKEAVKQETATELEDIEIKTLREGRSRTQSALIELPRRNGLEIIKRRSIRIGWANCDIKEKIFLIRCFRCLEFGHRTNKCTSSSDRSDECLKCGEKDHTSKDCKNELKCVKCKTMGHRSDQLKCPYYKRMINDIRNGRKLTERKFTDRGQEKEVDVRPGGVGLDEVFK</sequence>
<accession>A0A9P0CHN5</accession>
<dbReference type="InterPro" id="IPR001878">
    <property type="entry name" value="Znf_CCHC"/>
</dbReference>
<keyword evidence="1" id="KW-0863">Zinc-finger</keyword>
<evidence type="ECO:0000256" key="3">
    <source>
        <dbReference type="SAM" id="MobiDB-lite"/>
    </source>
</evidence>
<dbReference type="InterPro" id="IPR036875">
    <property type="entry name" value="Znf_CCHC_sf"/>
</dbReference>
<reference evidence="5" key="1">
    <citation type="submission" date="2022-01" db="EMBL/GenBank/DDBJ databases">
        <authorList>
            <person name="King R."/>
        </authorList>
    </citation>
    <scope>NUCLEOTIDE SEQUENCE</scope>
</reference>
<proteinExistence type="predicted"/>
<dbReference type="GO" id="GO:0003676">
    <property type="term" value="F:nucleic acid binding"/>
    <property type="evidence" value="ECO:0007669"/>
    <property type="project" value="InterPro"/>
</dbReference>
<dbReference type="SMART" id="SM00343">
    <property type="entry name" value="ZnF_C2HC"/>
    <property type="match status" value="3"/>
</dbReference>
<evidence type="ECO:0000313" key="6">
    <source>
        <dbReference type="Proteomes" id="UP001153636"/>
    </source>
</evidence>
<feature type="region of interest" description="Disordered" evidence="3">
    <location>
        <begin position="1"/>
        <end position="141"/>
    </location>
</feature>
<feature type="compositionally biased region" description="Basic and acidic residues" evidence="3">
    <location>
        <begin position="39"/>
        <end position="55"/>
    </location>
</feature>
<dbReference type="AlphaFoldDB" id="A0A9P0CHN5"/>
<evidence type="ECO:0000256" key="2">
    <source>
        <dbReference type="SAM" id="Coils"/>
    </source>
</evidence>
<dbReference type="PROSITE" id="PS50158">
    <property type="entry name" value="ZF_CCHC"/>
    <property type="match status" value="1"/>
</dbReference>
<keyword evidence="6" id="KW-1185">Reference proteome</keyword>
<dbReference type="Proteomes" id="UP001153636">
    <property type="component" value="Chromosome 1"/>
</dbReference>
<feature type="coiled-coil region" evidence="2">
    <location>
        <begin position="181"/>
        <end position="277"/>
    </location>
</feature>
<organism evidence="5 6">
    <name type="scientific">Psylliodes chrysocephalus</name>
    <dbReference type="NCBI Taxonomy" id="3402493"/>
    <lineage>
        <taxon>Eukaryota</taxon>
        <taxon>Metazoa</taxon>
        <taxon>Ecdysozoa</taxon>
        <taxon>Arthropoda</taxon>
        <taxon>Hexapoda</taxon>
        <taxon>Insecta</taxon>
        <taxon>Pterygota</taxon>
        <taxon>Neoptera</taxon>
        <taxon>Endopterygota</taxon>
        <taxon>Coleoptera</taxon>
        <taxon>Polyphaga</taxon>
        <taxon>Cucujiformia</taxon>
        <taxon>Chrysomeloidea</taxon>
        <taxon>Chrysomelidae</taxon>
        <taxon>Galerucinae</taxon>
        <taxon>Alticini</taxon>
        <taxon>Psylliodes</taxon>
    </lineage>
</organism>
<dbReference type="EMBL" id="OV651813">
    <property type="protein sequence ID" value="CAH1099369.1"/>
    <property type="molecule type" value="Genomic_DNA"/>
</dbReference>
<keyword evidence="2" id="KW-0175">Coiled coil</keyword>